<gene>
    <name evidence="2" type="ORF">Pmar_PMAR003979</name>
</gene>
<feature type="transmembrane region" description="Helical" evidence="1">
    <location>
        <begin position="56"/>
        <end position="82"/>
    </location>
</feature>
<dbReference type="AlphaFoldDB" id="C5L943"/>
<proteinExistence type="predicted"/>
<protein>
    <submittedName>
        <fullName evidence="2">Uncharacterized protein</fullName>
    </submittedName>
</protein>
<evidence type="ECO:0000313" key="2">
    <source>
        <dbReference type="EMBL" id="EER06756.1"/>
    </source>
</evidence>
<name>C5L943_PERM5</name>
<reference evidence="2 3" key="1">
    <citation type="submission" date="2008-07" db="EMBL/GenBank/DDBJ databases">
        <authorList>
            <person name="El-Sayed N."/>
            <person name="Caler E."/>
            <person name="Inman J."/>
            <person name="Amedeo P."/>
            <person name="Hass B."/>
            <person name="Wortman J."/>
        </authorList>
    </citation>
    <scope>NUCLEOTIDE SEQUENCE [LARGE SCALE GENOMIC DNA]</scope>
    <source>
        <strain evidence="3">ATCC 50983 / TXsc</strain>
    </source>
</reference>
<keyword evidence="1" id="KW-0812">Transmembrane</keyword>
<evidence type="ECO:0000313" key="3">
    <source>
        <dbReference type="Proteomes" id="UP000007800"/>
    </source>
</evidence>
<keyword evidence="3" id="KW-1185">Reference proteome</keyword>
<evidence type="ECO:0000256" key="1">
    <source>
        <dbReference type="SAM" id="Phobius"/>
    </source>
</evidence>
<organism evidence="3">
    <name type="scientific">Perkinsus marinus (strain ATCC 50983 / TXsc)</name>
    <dbReference type="NCBI Taxonomy" id="423536"/>
    <lineage>
        <taxon>Eukaryota</taxon>
        <taxon>Sar</taxon>
        <taxon>Alveolata</taxon>
        <taxon>Perkinsozoa</taxon>
        <taxon>Perkinsea</taxon>
        <taxon>Perkinsida</taxon>
        <taxon>Perkinsidae</taxon>
        <taxon>Perkinsus</taxon>
    </lineage>
</organism>
<keyword evidence="1" id="KW-1133">Transmembrane helix</keyword>
<dbReference type="OMA" id="MRASTHQ"/>
<sequence length="266" mass="29753">MSMLIGLGRWCAETFVNDEQLEFDQAASSISRGTRRAVETVAEETSPKPLDQSAALYSPLIVTAGISLTVVAVSSVASGMLASRYSWEVLEMLAIVDQLVEIRIFACGYPLFRLGLFCTVSTLLILIFRRMGMRASTHQRIEKPMDERETVPPLIERVNEHLDAPKGSALVERVLEVLALPEGTEANPNGFEFVHIQNQPHYVYVEKRSLTVGSAKAGEKALSQWRITVHFRGQRWNRVREVMSMRSEEEWNSQCTGSEVLPVLAT</sequence>
<dbReference type="InParanoid" id="C5L943"/>
<keyword evidence="1" id="KW-0472">Membrane</keyword>
<dbReference type="OrthoDB" id="435318at2759"/>
<dbReference type="RefSeq" id="XP_002774940.1">
    <property type="nucleotide sequence ID" value="XM_002774894.1"/>
</dbReference>
<dbReference type="GeneID" id="9056621"/>
<accession>C5L943</accession>
<feature type="transmembrane region" description="Helical" evidence="1">
    <location>
        <begin position="102"/>
        <end position="128"/>
    </location>
</feature>
<dbReference type="Proteomes" id="UP000007800">
    <property type="component" value="Unassembled WGS sequence"/>
</dbReference>
<dbReference type="EMBL" id="GG680347">
    <property type="protein sequence ID" value="EER06756.1"/>
    <property type="molecule type" value="Genomic_DNA"/>
</dbReference>